<accession>A0ABV4UBG6</accession>
<dbReference type="InterPro" id="IPR000073">
    <property type="entry name" value="AB_hydrolase_1"/>
</dbReference>
<dbReference type="PANTHER" id="PTHR43798">
    <property type="entry name" value="MONOACYLGLYCEROL LIPASE"/>
    <property type="match status" value="1"/>
</dbReference>
<dbReference type="InterPro" id="IPR050266">
    <property type="entry name" value="AB_hydrolase_sf"/>
</dbReference>
<dbReference type="PANTHER" id="PTHR43798:SF33">
    <property type="entry name" value="HYDROLASE, PUTATIVE (AFU_ORTHOLOGUE AFUA_2G14860)-RELATED"/>
    <property type="match status" value="1"/>
</dbReference>
<keyword evidence="3" id="KW-1185">Reference proteome</keyword>
<name>A0ABV4UBG6_9RHOO</name>
<evidence type="ECO:0000313" key="2">
    <source>
        <dbReference type="EMBL" id="MFA9949031.1"/>
    </source>
</evidence>
<dbReference type="InterPro" id="IPR029058">
    <property type="entry name" value="AB_hydrolase_fold"/>
</dbReference>
<gene>
    <name evidence="2" type="ORF">ABCS64_01590</name>
</gene>
<organism evidence="2 3">
    <name type="scientific">Dentiradicibacter hellwigii</name>
    <dbReference type="NCBI Taxonomy" id="3149053"/>
    <lineage>
        <taxon>Bacteria</taxon>
        <taxon>Pseudomonadati</taxon>
        <taxon>Pseudomonadota</taxon>
        <taxon>Betaproteobacteria</taxon>
        <taxon>Rhodocyclales</taxon>
        <taxon>Rhodocyclaceae</taxon>
        <taxon>Dentiradicibacter</taxon>
    </lineage>
</organism>
<evidence type="ECO:0000313" key="3">
    <source>
        <dbReference type="Proteomes" id="UP001574673"/>
    </source>
</evidence>
<dbReference type="GO" id="GO:0016787">
    <property type="term" value="F:hydrolase activity"/>
    <property type="evidence" value="ECO:0007669"/>
    <property type="project" value="UniProtKB-KW"/>
</dbReference>
<dbReference type="Pfam" id="PF00561">
    <property type="entry name" value="Abhydrolase_1"/>
    <property type="match status" value="1"/>
</dbReference>
<dbReference type="Gene3D" id="3.40.50.1820">
    <property type="entry name" value="alpha/beta hydrolase"/>
    <property type="match status" value="1"/>
</dbReference>
<feature type="domain" description="AB hydrolase-1" evidence="1">
    <location>
        <begin position="38"/>
        <end position="284"/>
    </location>
</feature>
<dbReference type="PRINTS" id="PR00111">
    <property type="entry name" value="ABHYDROLASE"/>
</dbReference>
<keyword evidence="2" id="KW-0378">Hydrolase</keyword>
<proteinExistence type="predicted"/>
<dbReference type="Proteomes" id="UP001574673">
    <property type="component" value="Unassembled WGS sequence"/>
</dbReference>
<dbReference type="EMBL" id="JBEUWX010000001">
    <property type="protein sequence ID" value="MFA9949031.1"/>
    <property type="molecule type" value="Genomic_DNA"/>
</dbReference>
<comment type="caution">
    <text evidence="2">The sequence shown here is derived from an EMBL/GenBank/DDBJ whole genome shotgun (WGS) entry which is preliminary data.</text>
</comment>
<protein>
    <submittedName>
        <fullName evidence="2">Alpha/beta hydrolase</fullName>
    </submittedName>
</protein>
<dbReference type="SUPFAM" id="SSF53474">
    <property type="entry name" value="alpha/beta-Hydrolases"/>
    <property type="match status" value="1"/>
</dbReference>
<evidence type="ECO:0000259" key="1">
    <source>
        <dbReference type="Pfam" id="PF00561"/>
    </source>
</evidence>
<dbReference type="RefSeq" id="WP_418890190.1">
    <property type="nucleotide sequence ID" value="NZ_JBEUWX010000001.1"/>
</dbReference>
<reference evidence="3" key="1">
    <citation type="submission" date="2024-06" db="EMBL/GenBank/DDBJ databases">
        <title>Radixoralia hellwigii gen. nov., sp nov., isolated from a root canal in the human oral cavity.</title>
        <authorList>
            <person name="Bartsch S."/>
            <person name="Wittmer A."/>
            <person name="Schulz A.-K."/>
            <person name="Neumann-Schaal M."/>
            <person name="Wolf J."/>
            <person name="Gronow S."/>
            <person name="Tennert C."/>
            <person name="Haecker G."/>
            <person name="Cieplik F."/>
            <person name="Al-Ahmad A."/>
        </authorList>
    </citation>
    <scope>NUCLEOTIDE SEQUENCE [LARGE SCALE GENOMIC DNA]</scope>
    <source>
        <strain evidence="3">Wk13</strain>
    </source>
</reference>
<sequence length="299" mass="34002">MTHRPSTTEQIVIRGVRHNIRHWRVPAGRDGHAGQDAPVVFFLHGWMDASPTFQFVVDALLSDWHVIAPDWRGYGDSEWLLRPYWFSDYYADLHEILAYYSPERPARLVGHSMGANIAAIYAGACPGRVAQLVMLDFLGLKPAVNDAPVLIGKWLRHLARTPAGSVYADSEAFAARFMQMNPRLSRARAQFLARHLGRRRDDGRIEMACDPWHRVPSPLPYHAEDNLASWRRIAAPVLLVIADHGYAMLRFGSDPAEFKRRVDCFRDVRLVRVAEAGHNLQHDQPERVAQAIEAFLTRD</sequence>